<evidence type="ECO:0000256" key="6">
    <source>
        <dbReference type="SAM" id="Phobius"/>
    </source>
</evidence>
<feature type="compositionally biased region" description="Polar residues" evidence="5">
    <location>
        <begin position="1"/>
        <end position="39"/>
    </location>
</feature>
<evidence type="ECO:0000313" key="8">
    <source>
        <dbReference type="Proteomes" id="UP000276215"/>
    </source>
</evidence>
<evidence type="ECO:0000256" key="4">
    <source>
        <dbReference type="ARBA" id="ARBA00023136"/>
    </source>
</evidence>
<feature type="compositionally biased region" description="Polar residues" evidence="5">
    <location>
        <begin position="655"/>
        <end position="665"/>
    </location>
</feature>
<proteinExistence type="predicted"/>
<evidence type="ECO:0000256" key="2">
    <source>
        <dbReference type="ARBA" id="ARBA00022692"/>
    </source>
</evidence>
<dbReference type="Proteomes" id="UP000276215">
    <property type="component" value="Unassembled WGS sequence"/>
</dbReference>
<keyword evidence="8" id="KW-1185">Reference proteome</keyword>
<feature type="region of interest" description="Disordered" evidence="5">
    <location>
        <begin position="1"/>
        <end position="54"/>
    </location>
</feature>
<gene>
    <name evidence="7" type="ORF">L873DRAFT_1670883</name>
</gene>
<feature type="transmembrane region" description="Helical" evidence="6">
    <location>
        <begin position="605"/>
        <end position="626"/>
    </location>
</feature>
<dbReference type="Gene3D" id="1.20.58.340">
    <property type="entry name" value="Magnesium transport protein CorA, transmembrane region"/>
    <property type="match status" value="1"/>
</dbReference>
<evidence type="ECO:0008006" key="9">
    <source>
        <dbReference type="Google" id="ProtNLM"/>
    </source>
</evidence>
<keyword evidence="4 6" id="KW-0472">Membrane</keyword>
<reference evidence="7 8" key="1">
    <citation type="journal article" date="2018" name="Nat. Ecol. Evol.">
        <title>Pezizomycetes genomes reveal the molecular basis of ectomycorrhizal truffle lifestyle.</title>
        <authorList>
            <person name="Murat C."/>
            <person name="Payen T."/>
            <person name="Noel B."/>
            <person name="Kuo A."/>
            <person name="Morin E."/>
            <person name="Chen J."/>
            <person name="Kohler A."/>
            <person name="Krizsan K."/>
            <person name="Balestrini R."/>
            <person name="Da Silva C."/>
            <person name="Montanini B."/>
            <person name="Hainaut M."/>
            <person name="Levati E."/>
            <person name="Barry K.W."/>
            <person name="Belfiori B."/>
            <person name="Cichocki N."/>
            <person name="Clum A."/>
            <person name="Dockter R.B."/>
            <person name="Fauchery L."/>
            <person name="Guy J."/>
            <person name="Iotti M."/>
            <person name="Le Tacon F."/>
            <person name="Lindquist E.A."/>
            <person name="Lipzen A."/>
            <person name="Malagnac F."/>
            <person name="Mello A."/>
            <person name="Molinier V."/>
            <person name="Miyauchi S."/>
            <person name="Poulain J."/>
            <person name="Riccioni C."/>
            <person name="Rubini A."/>
            <person name="Sitrit Y."/>
            <person name="Splivallo R."/>
            <person name="Traeger S."/>
            <person name="Wang M."/>
            <person name="Zifcakova L."/>
            <person name="Wipf D."/>
            <person name="Zambonelli A."/>
            <person name="Paolocci F."/>
            <person name="Nowrousian M."/>
            <person name="Ottonello S."/>
            <person name="Baldrian P."/>
            <person name="Spatafora J.W."/>
            <person name="Henrissat B."/>
            <person name="Nagy L.G."/>
            <person name="Aury J.M."/>
            <person name="Wincker P."/>
            <person name="Grigoriev I.V."/>
            <person name="Bonfante P."/>
            <person name="Martin F.M."/>
        </authorList>
    </citation>
    <scope>NUCLEOTIDE SEQUENCE [LARGE SCALE GENOMIC DNA]</scope>
    <source>
        <strain evidence="7 8">120613-1</strain>
    </source>
</reference>
<sequence length="792" mass="88361">MNDLDNNPVASQEPPTTPGASPETNSQSLLPSQSHQTLPAQPAGNFPGWDTIDEGQNTYTEEDCLHPCLSFLCKKLEARGDDDVVIYDYSLDPGYPPRPATPGYFGQDDDLFFQVSRDELFQETPVPDPWDQIANPQEEDALTRSRGQRLAIIDFPQCYDTEDAILELLAGKLDLNPKYTTAFKDEHSKRVLEHPGRTGFRTGISLRVPFEPSGDKLSLFVSIPYFGTPGPVVTLDSTSESVTLSEFKQLKVHVPNNGGLAGEEERDEIGEMLVHQARYMVFDNHTMATFRSKEDSAKDQIPLHRFQERIGAFRALVHMIANRMDMESSVFEKFQLSLGKLEQDIDQMISDAKTYEDNQGMKIDPIDNPQKLKPTLPVGTRLTQEEALRWEQDYERARQNNVQKRKQKRVRDLLTSLNRLSAGLFAAISVSERQIAVLQDLHSVLSTSFRTKTKDYEKRYPLRRNPFYKNITSIPILVENAEQIWPNTLEAIEEVVQERKSFIKKVKDLIKNMDIRRKILSVFLKSDQAKAAPSDRTAQEAADAMKRTEETIKKTQATLVQQAQTLSGFTIVTTAFLPLSFCASYFGMNNITEFNAQHTISVRDFWLTTGPICAGIILLTVIIIVWKRPMMAEFKLRLREKLWPSKEKLPDVENGLSTANLSEGTQAEEAKEDASGDGGGATTPDRTSTAPRQMSRGPPPLPESGSRNLDPPGTQPEQSSQELESNPPLYPEPEPVIAPSRVRSQELPSPQPQSPTGTSSTNPNRASVPLSSVGEPSTSSLPSPGQSSAPMS</sequence>
<dbReference type="SUPFAM" id="SSF144083">
    <property type="entry name" value="Magnesium transport protein CorA, transmembrane region"/>
    <property type="match status" value="1"/>
</dbReference>
<feature type="compositionally biased region" description="Polar residues" evidence="5">
    <location>
        <begin position="715"/>
        <end position="724"/>
    </location>
</feature>
<keyword evidence="3 6" id="KW-1133">Transmembrane helix</keyword>
<comment type="subcellular location">
    <subcellularLocation>
        <location evidence="1">Membrane</location>
        <topology evidence="1">Multi-pass membrane protein</topology>
    </subcellularLocation>
</comment>
<name>A0A3N4K1H0_9PEZI</name>
<dbReference type="InterPro" id="IPR045863">
    <property type="entry name" value="CorA_TM1_TM2"/>
</dbReference>
<evidence type="ECO:0000256" key="3">
    <source>
        <dbReference type="ARBA" id="ARBA00022989"/>
    </source>
</evidence>
<dbReference type="OrthoDB" id="5286874at2759"/>
<dbReference type="EMBL" id="ML120364">
    <property type="protein sequence ID" value="RPB03052.1"/>
    <property type="molecule type" value="Genomic_DNA"/>
</dbReference>
<dbReference type="AlphaFoldDB" id="A0A3N4K1H0"/>
<protein>
    <recommendedName>
        <fullName evidence="9">Cora-domain-containing protein</fullName>
    </recommendedName>
</protein>
<evidence type="ECO:0000256" key="5">
    <source>
        <dbReference type="SAM" id="MobiDB-lite"/>
    </source>
</evidence>
<evidence type="ECO:0000256" key="1">
    <source>
        <dbReference type="ARBA" id="ARBA00004141"/>
    </source>
</evidence>
<organism evidence="7 8">
    <name type="scientific">Choiromyces venosus 120613-1</name>
    <dbReference type="NCBI Taxonomy" id="1336337"/>
    <lineage>
        <taxon>Eukaryota</taxon>
        <taxon>Fungi</taxon>
        <taxon>Dikarya</taxon>
        <taxon>Ascomycota</taxon>
        <taxon>Pezizomycotina</taxon>
        <taxon>Pezizomycetes</taxon>
        <taxon>Pezizales</taxon>
        <taxon>Tuberaceae</taxon>
        <taxon>Choiromyces</taxon>
    </lineage>
</organism>
<dbReference type="STRING" id="1336337.A0A3N4K1H0"/>
<feature type="compositionally biased region" description="Low complexity" evidence="5">
    <location>
        <begin position="754"/>
        <end position="764"/>
    </location>
</feature>
<keyword evidence="2 6" id="KW-0812">Transmembrane</keyword>
<evidence type="ECO:0000313" key="7">
    <source>
        <dbReference type="EMBL" id="RPB03052.1"/>
    </source>
</evidence>
<feature type="compositionally biased region" description="Low complexity" evidence="5">
    <location>
        <begin position="776"/>
        <end position="792"/>
    </location>
</feature>
<dbReference type="GO" id="GO:0016020">
    <property type="term" value="C:membrane"/>
    <property type="evidence" value="ECO:0007669"/>
    <property type="project" value="UniProtKB-SubCell"/>
</dbReference>
<feature type="region of interest" description="Disordered" evidence="5">
    <location>
        <begin position="650"/>
        <end position="792"/>
    </location>
</feature>
<accession>A0A3N4K1H0</accession>